<reference evidence="1 2" key="2">
    <citation type="submission" date="2018-03" db="EMBL/GenBank/DDBJ databases">
        <title>Genetic Diversity and Phenotypic Plasticity of AHL Mediated Quorum Sensing in Environmental Strains of Vibrio mediterranei.</title>
        <authorList>
            <person name="Lantoine F."/>
            <person name="Vouve F."/>
        </authorList>
    </citation>
    <scope>NUCLEOTIDE SEQUENCE [LARGE SCALE GENOMIC DNA]</scope>
    <source>
        <strain evidence="1 2">17LN0615E</strain>
    </source>
</reference>
<evidence type="ECO:0000313" key="2">
    <source>
        <dbReference type="Proteomes" id="UP000238163"/>
    </source>
</evidence>
<comment type="caution">
    <text evidence="1">The sequence shown here is derived from an EMBL/GenBank/DDBJ whole genome shotgun (WGS) entry which is preliminary data.</text>
</comment>
<proteinExistence type="predicted"/>
<dbReference type="EMBL" id="NWTN01000026">
    <property type="protein sequence ID" value="PRQ65180.1"/>
    <property type="molecule type" value="Genomic_DNA"/>
</dbReference>
<evidence type="ECO:0000313" key="1">
    <source>
        <dbReference type="EMBL" id="PRQ65180.1"/>
    </source>
</evidence>
<evidence type="ECO:0008006" key="3">
    <source>
        <dbReference type="Google" id="ProtNLM"/>
    </source>
</evidence>
<accession>A0ABX5D9M7</accession>
<organism evidence="1 2">
    <name type="scientific">Vibrio mediterranei</name>
    <dbReference type="NCBI Taxonomy" id="689"/>
    <lineage>
        <taxon>Bacteria</taxon>
        <taxon>Pseudomonadati</taxon>
        <taxon>Pseudomonadota</taxon>
        <taxon>Gammaproteobacteria</taxon>
        <taxon>Vibrionales</taxon>
        <taxon>Vibrionaceae</taxon>
        <taxon>Vibrio</taxon>
    </lineage>
</organism>
<dbReference type="Proteomes" id="UP000238163">
    <property type="component" value="Unassembled WGS sequence"/>
</dbReference>
<protein>
    <recommendedName>
        <fullName evidence="3">Type-F conjugative transfer system protein TraW</fullName>
    </recommendedName>
</protein>
<keyword evidence="2" id="KW-1185">Reference proteome</keyword>
<dbReference type="RefSeq" id="WP_106008987.1">
    <property type="nucleotide sequence ID" value="NZ_NWTN01000026.1"/>
</dbReference>
<sequence>MKLHFWVVITLLFNLPSQAKDFGKEGTIFPVKEESALLTIQKELQRSEKSGAIDAMNKKFEQNVLKRAARPKVVNNLFRALTYRTFLVDPTTVVVQDASFEGKNLSSRGQKVNPLMHRPFTKHLVVIDGDDKKQVDYALDYAKQHNTKIILYRGAPFELSETHQVPFYFLQSEALVERFNITSVPSVIYQDGLYLRVEEIPL</sequence>
<gene>
    <name evidence="1" type="ORF">COR51_23960</name>
</gene>
<reference evidence="1 2" key="1">
    <citation type="submission" date="2017-09" db="EMBL/GenBank/DDBJ databases">
        <authorList>
            <person name="Girard L."/>
            <person name="Lami R."/>
            <person name="Suzuki M."/>
            <person name="Baudart J."/>
        </authorList>
    </citation>
    <scope>NUCLEOTIDE SEQUENCE [LARGE SCALE GENOMIC DNA]</scope>
    <source>
        <strain evidence="1 2">17LN0615E</strain>
    </source>
</reference>
<name>A0ABX5D9M7_9VIBR</name>